<keyword evidence="2" id="KW-1185">Reference proteome</keyword>
<reference evidence="2" key="1">
    <citation type="journal article" date="2019" name="Int. J. Syst. Evol. Microbiol.">
        <title>The Global Catalogue of Microorganisms (GCM) 10K type strain sequencing project: providing services to taxonomists for standard genome sequencing and annotation.</title>
        <authorList>
            <consortium name="The Broad Institute Genomics Platform"/>
            <consortium name="The Broad Institute Genome Sequencing Center for Infectious Disease"/>
            <person name="Wu L."/>
            <person name="Ma J."/>
        </authorList>
    </citation>
    <scope>NUCLEOTIDE SEQUENCE [LARGE SCALE GENOMIC DNA]</scope>
    <source>
        <strain evidence="2">CECT 8570</strain>
    </source>
</reference>
<proteinExistence type="predicted"/>
<comment type="caution">
    <text evidence="1">The sequence shown here is derived from an EMBL/GenBank/DDBJ whole genome shotgun (WGS) entry which is preliminary data.</text>
</comment>
<evidence type="ECO:0000313" key="2">
    <source>
        <dbReference type="Proteomes" id="UP001595840"/>
    </source>
</evidence>
<sequence length="109" mass="12269">MKVRELLTEWSSTTERWNGEVSYTLKLPLKDAARLEALAALYPAVDKQTLINQLLHAALEEIESTMPYIEGPKVVGHDEMGDPMFEDVGLTPEYLRLRASFAEKFSKAG</sequence>
<name>A0ABV8V2S2_9GAMM</name>
<evidence type="ECO:0000313" key="1">
    <source>
        <dbReference type="EMBL" id="MFC4361329.1"/>
    </source>
</evidence>
<organism evidence="1 2">
    <name type="scientific">Simiduia curdlanivorans</name>
    <dbReference type="NCBI Taxonomy" id="1492769"/>
    <lineage>
        <taxon>Bacteria</taxon>
        <taxon>Pseudomonadati</taxon>
        <taxon>Pseudomonadota</taxon>
        <taxon>Gammaproteobacteria</taxon>
        <taxon>Cellvibrionales</taxon>
        <taxon>Cellvibrionaceae</taxon>
        <taxon>Simiduia</taxon>
    </lineage>
</organism>
<gene>
    <name evidence="1" type="ORF">ACFOX3_03390</name>
</gene>
<dbReference type="Proteomes" id="UP001595840">
    <property type="component" value="Unassembled WGS sequence"/>
</dbReference>
<dbReference type="RefSeq" id="WP_290259894.1">
    <property type="nucleotide sequence ID" value="NZ_JAUFQG010000004.1"/>
</dbReference>
<accession>A0ABV8V2S2</accession>
<dbReference type="EMBL" id="JBHSCX010000003">
    <property type="protein sequence ID" value="MFC4361329.1"/>
    <property type="molecule type" value="Genomic_DNA"/>
</dbReference>
<protein>
    <submittedName>
        <fullName evidence="1">Type 1 pili tip component</fullName>
    </submittedName>
</protein>